<evidence type="ECO:0000313" key="5">
    <source>
        <dbReference type="EMBL" id="EDO16719.1"/>
    </source>
</evidence>
<keyword evidence="6" id="KW-1185">Reference proteome</keyword>
<dbReference type="OMA" id="HAYRYNE"/>
<feature type="domain" description="6-phosphofructo-2-kinase" evidence="4">
    <location>
        <begin position="153"/>
        <end position="372"/>
    </location>
</feature>
<dbReference type="CDD" id="cd07067">
    <property type="entry name" value="HP_PGM_like"/>
    <property type="match status" value="1"/>
</dbReference>
<dbReference type="RefSeq" id="XP_001644577.1">
    <property type="nucleotide sequence ID" value="XM_001644527.1"/>
</dbReference>
<feature type="compositionally biased region" description="Polar residues" evidence="3">
    <location>
        <begin position="1"/>
        <end position="22"/>
    </location>
</feature>
<dbReference type="AlphaFoldDB" id="A7TLY2"/>
<gene>
    <name evidence="5" type="ORF">Kpol_1003p24</name>
</gene>
<sequence>MTACSHESTVNGNSNNGNITRTNENGNNIAKNNNVVRFLDNDGASSNELPLFLKRPYSDTPVTSNWNSPENSTDGTPLVSPDTSFVNLGKLDELISVDSSTEEINQENFLRLQPDNINNDDISPSKFNHPRKRNTTFDVPGLTKSKKSPDGTISKEDPCSKLIIIMVGLPATGKSFIANKLSRYLNYSMYDCKAFNVGNTRRKYAKDHGLEDQDSKFFDPTNQKFSDLRDQWALDTLSELLDYLLDGNGCVAIFDATNTTKVRRKLVVERIRERSEHIGILFLETICSDNKVIEENVRLKLFGPDYKGKNPEKSLKDFKKRLLNYNKAYEPLEDHENIPYVKMVDVGKKVISYKIKGFLASQTVYYLLNFTLNERQIWITRNGESEYNVSGRIGGDSNLTKRGKKYATALTKFIDKQRTEFNNYELKKLESNKKKYKSFDVSSDENSENHDDDDEDHQFNEFFVWSSMRKRCVQTAEHFNEIEYPIKQMKMLDELNAGDYEGMTYQEIQENFSEEFEERQKDKLRYRYPGIGGESYMDVINRLRPVINEIERLEDNVLIITHRVAARVLLGYFMNLGKDIIANLDIPLHCIYCLDLKPYGISWSLWEYDEEKDDFFKLPTSGLNTCKVKEVGSVYKEKHYSIVPTAPLSSSSSVSDLSFSRKLRNGTSPNSSNINDSTLSNEPLITVPIISTSNLLEGGGTSISNVPKRTIMVPQSSSQSTVISSILANESIEPICIESKNRSDTIDLKSVKNENVPDKL</sequence>
<dbReference type="GO" id="GO:0005829">
    <property type="term" value="C:cytosol"/>
    <property type="evidence" value="ECO:0007669"/>
    <property type="project" value="TreeGrafter"/>
</dbReference>
<name>A7TLY2_VANPO</name>
<dbReference type="PRINTS" id="PR00991">
    <property type="entry name" value="6PFRUCTKNASE"/>
</dbReference>
<evidence type="ECO:0000259" key="4">
    <source>
        <dbReference type="Pfam" id="PF01591"/>
    </source>
</evidence>
<dbReference type="GO" id="GO:0006003">
    <property type="term" value="P:fructose 2,6-bisphosphate metabolic process"/>
    <property type="evidence" value="ECO:0007669"/>
    <property type="project" value="InterPro"/>
</dbReference>
<dbReference type="GO" id="GO:0003873">
    <property type="term" value="F:6-phosphofructo-2-kinase activity"/>
    <property type="evidence" value="ECO:0007669"/>
    <property type="project" value="InterPro"/>
</dbReference>
<dbReference type="eggNOG" id="KOG0234">
    <property type="taxonomic scope" value="Eukaryota"/>
</dbReference>
<dbReference type="Gene3D" id="3.40.50.1240">
    <property type="entry name" value="Phosphoglycerate mutase-like"/>
    <property type="match status" value="1"/>
</dbReference>
<keyword evidence="2" id="KW-0067">ATP-binding</keyword>
<dbReference type="Gene3D" id="3.40.50.300">
    <property type="entry name" value="P-loop containing nucleotide triphosphate hydrolases"/>
    <property type="match status" value="1"/>
</dbReference>
<dbReference type="SMART" id="SM00855">
    <property type="entry name" value="PGAM"/>
    <property type="match status" value="1"/>
</dbReference>
<dbReference type="PhylomeDB" id="A7TLY2"/>
<organism evidence="6">
    <name type="scientific">Vanderwaltozyma polyspora (strain ATCC 22028 / DSM 70294 / BCRC 21397 / CBS 2163 / NBRC 10782 / NRRL Y-8283 / UCD 57-17)</name>
    <name type="common">Kluyveromyces polysporus</name>
    <dbReference type="NCBI Taxonomy" id="436907"/>
    <lineage>
        <taxon>Eukaryota</taxon>
        <taxon>Fungi</taxon>
        <taxon>Dikarya</taxon>
        <taxon>Ascomycota</taxon>
        <taxon>Saccharomycotina</taxon>
        <taxon>Saccharomycetes</taxon>
        <taxon>Saccharomycetales</taxon>
        <taxon>Saccharomycetaceae</taxon>
        <taxon>Vanderwaltozyma</taxon>
    </lineage>
</organism>
<dbReference type="Pfam" id="PF00300">
    <property type="entry name" value="His_Phos_1"/>
    <property type="match status" value="1"/>
</dbReference>
<dbReference type="Proteomes" id="UP000000267">
    <property type="component" value="Unassembled WGS sequence"/>
</dbReference>
<dbReference type="Pfam" id="PF01591">
    <property type="entry name" value="6PF2K"/>
    <property type="match status" value="1"/>
</dbReference>
<dbReference type="InterPro" id="IPR027417">
    <property type="entry name" value="P-loop_NTPase"/>
</dbReference>
<dbReference type="STRING" id="436907.A7TLY2"/>
<evidence type="ECO:0000313" key="6">
    <source>
        <dbReference type="Proteomes" id="UP000000267"/>
    </source>
</evidence>
<dbReference type="HOGENOM" id="CLU_006383_3_2_1"/>
<reference evidence="5 6" key="1">
    <citation type="journal article" date="2007" name="Proc. Natl. Acad. Sci. U.S.A.">
        <title>Independent sorting-out of thousands of duplicated gene pairs in two yeast species descended from a whole-genome duplication.</title>
        <authorList>
            <person name="Scannell D.R."/>
            <person name="Frank A.C."/>
            <person name="Conant G.C."/>
            <person name="Byrne K.P."/>
            <person name="Woolfit M."/>
            <person name="Wolfe K.H."/>
        </authorList>
    </citation>
    <scope>NUCLEOTIDE SEQUENCE [LARGE SCALE GENOMIC DNA]</scope>
    <source>
        <strain evidence="6">ATCC 22028 / DSM 70294 / BCRC 21397 / CBS 2163 / NBRC 10782 / NRRL Y-8283 / UCD 57-17</strain>
    </source>
</reference>
<dbReference type="PANTHER" id="PTHR10606">
    <property type="entry name" value="6-PHOSPHOFRUCTO-2-KINASE/FRUCTOSE-2,6-BISPHOSPHATASE"/>
    <property type="match status" value="1"/>
</dbReference>
<dbReference type="InParanoid" id="A7TLY2"/>
<proteinExistence type="predicted"/>
<feature type="region of interest" description="Disordered" evidence="3">
    <location>
        <begin position="1"/>
        <end position="29"/>
    </location>
</feature>
<dbReference type="SUPFAM" id="SSF52540">
    <property type="entry name" value="P-loop containing nucleoside triphosphate hydrolases"/>
    <property type="match status" value="1"/>
</dbReference>
<dbReference type="InterPro" id="IPR013079">
    <property type="entry name" value="6Phosfructo_kin"/>
</dbReference>
<dbReference type="FunFam" id="3.40.50.300:FF:000644">
    <property type="entry name" value="GpmB, Fructose-2,6-bisphosphatase"/>
    <property type="match status" value="1"/>
</dbReference>
<dbReference type="OrthoDB" id="267323at2759"/>
<evidence type="ECO:0000256" key="2">
    <source>
        <dbReference type="ARBA" id="ARBA00022840"/>
    </source>
</evidence>
<protein>
    <recommendedName>
        <fullName evidence="4">6-phosphofructo-2-kinase domain-containing protein</fullName>
    </recommendedName>
</protein>
<dbReference type="KEGG" id="vpo:Kpol_1003p24"/>
<dbReference type="GeneID" id="5544886"/>
<dbReference type="GO" id="GO:0005524">
    <property type="term" value="F:ATP binding"/>
    <property type="evidence" value="ECO:0007669"/>
    <property type="project" value="UniProtKB-KW"/>
</dbReference>
<dbReference type="InterPro" id="IPR029033">
    <property type="entry name" value="His_PPase_superfam"/>
</dbReference>
<dbReference type="GO" id="GO:0006000">
    <property type="term" value="P:fructose metabolic process"/>
    <property type="evidence" value="ECO:0007669"/>
    <property type="project" value="InterPro"/>
</dbReference>
<dbReference type="InterPro" id="IPR013078">
    <property type="entry name" value="His_Pase_superF_clade-1"/>
</dbReference>
<keyword evidence="1" id="KW-0547">Nucleotide-binding</keyword>
<dbReference type="PANTHER" id="PTHR10606:SF32">
    <property type="entry name" value="6-PHOSPHOFRUCTO-2-KINASE 1"/>
    <property type="match status" value="1"/>
</dbReference>
<feature type="region of interest" description="Disordered" evidence="3">
    <location>
        <begin position="122"/>
        <end position="154"/>
    </location>
</feature>
<dbReference type="FunCoup" id="A7TLY2">
    <property type="interactions" value="89"/>
</dbReference>
<evidence type="ECO:0000256" key="1">
    <source>
        <dbReference type="ARBA" id="ARBA00022741"/>
    </source>
</evidence>
<dbReference type="SUPFAM" id="SSF53254">
    <property type="entry name" value="Phosphoglycerate mutase-like"/>
    <property type="match status" value="1"/>
</dbReference>
<accession>A7TLY2</accession>
<dbReference type="InterPro" id="IPR003094">
    <property type="entry name" value="6Pfruct_kin"/>
</dbReference>
<evidence type="ECO:0000256" key="3">
    <source>
        <dbReference type="SAM" id="MobiDB-lite"/>
    </source>
</evidence>
<dbReference type="EMBL" id="DS480418">
    <property type="protein sequence ID" value="EDO16719.1"/>
    <property type="molecule type" value="Genomic_DNA"/>
</dbReference>